<evidence type="ECO:0000256" key="1">
    <source>
        <dbReference type="SAM" id="MobiDB-lite"/>
    </source>
</evidence>
<feature type="region of interest" description="Disordered" evidence="1">
    <location>
        <begin position="1"/>
        <end position="38"/>
    </location>
</feature>
<reference evidence="2 3" key="1">
    <citation type="submission" date="2024-05" db="EMBL/GenBank/DDBJ databases">
        <title>Genetic variation in Jamaican populations of the coffee berry borer (Hypothenemus hampei).</title>
        <authorList>
            <person name="Errbii M."/>
            <person name="Myrie A."/>
        </authorList>
    </citation>
    <scope>NUCLEOTIDE SEQUENCE [LARGE SCALE GENOMIC DNA]</scope>
    <source>
        <strain evidence="2">JA-Hopewell-2020-01-JO</strain>
        <tissue evidence="2">Whole body</tissue>
    </source>
</reference>
<gene>
    <name evidence="2" type="ORF">ABEB36_014655</name>
</gene>
<feature type="compositionally biased region" description="Basic residues" evidence="1">
    <location>
        <begin position="28"/>
        <end position="38"/>
    </location>
</feature>
<proteinExistence type="predicted"/>
<feature type="region of interest" description="Disordered" evidence="1">
    <location>
        <begin position="100"/>
        <end position="143"/>
    </location>
</feature>
<protein>
    <submittedName>
        <fullName evidence="2">Uncharacterized protein</fullName>
    </submittedName>
</protein>
<name>A0ABD1E3D7_HYPHA</name>
<evidence type="ECO:0000313" key="2">
    <source>
        <dbReference type="EMBL" id="KAL1488860.1"/>
    </source>
</evidence>
<dbReference type="EMBL" id="JBDJPC010000013">
    <property type="protein sequence ID" value="KAL1488860.1"/>
    <property type="molecule type" value="Genomic_DNA"/>
</dbReference>
<keyword evidence="3" id="KW-1185">Reference proteome</keyword>
<dbReference type="Proteomes" id="UP001566132">
    <property type="component" value="Unassembled WGS sequence"/>
</dbReference>
<feature type="compositionally biased region" description="Basic and acidic residues" evidence="1">
    <location>
        <begin position="120"/>
        <end position="129"/>
    </location>
</feature>
<evidence type="ECO:0000313" key="3">
    <source>
        <dbReference type="Proteomes" id="UP001566132"/>
    </source>
</evidence>
<organism evidence="2 3">
    <name type="scientific">Hypothenemus hampei</name>
    <name type="common">Coffee berry borer</name>
    <dbReference type="NCBI Taxonomy" id="57062"/>
    <lineage>
        <taxon>Eukaryota</taxon>
        <taxon>Metazoa</taxon>
        <taxon>Ecdysozoa</taxon>
        <taxon>Arthropoda</taxon>
        <taxon>Hexapoda</taxon>
        <taxon>Insecta</taxon>
        <taxon>Pterygota</taxon>
        <taxon>Neoptera</taxon>
        <taxon>Endopterygota</taxon>
        <taxon>Coleoptera</taxon>
        <taxon>Polyphaga</taxon>
        <taxon>Cucujiformia</taxon>
        <taxon>Curculionidae</taxon>
        <taxon>Scolytinae</taxon>
        <taxon>Hypothenemus</taxon>
    </lineage>
</organism>
<feature type="compositionally biased region" description="Polar residues" evidence="1">
    <location>
        <begin position="100"/>
        <end position="113"/>
    </location>
</feature>
<sequence length="213" mass="24373">MLKPRTSASLLLIAETKQPEPGNSTEKRKTKCAKQKVHKNLRKREFNKSGPVCNNECNTVNSTLQENLIPNKVKDRNLTLLPTTQNPKSVLSCQPRITKNQNAKQQSTTQQIETPGLNHHNSESVKTETTRSSIQNMPDPGQKLKFLKPLETHQKLKAKREKRMTLLMPKEDHGTVIFITKEKENYEKEFVPPMYEMIVVNKLSVRYGNSVII</sequence>
<comment type="caution">
    <text evidence="2">The sequence shown here is derived from an EMBL/GenBank/DDBJ whole genome shotgun (WGS) entry which is preliminary data.</text>
</comment>
<accession>A0ABD1E3D7</accession>
<dbReference type="AlphaFoldDB" id="A0ABD1E3D7"/>